<proteinExistence type="predicted"/>
<sequence>MSHGETFTFYTYSTAGKGRDDRWAYTGIPEIFFHDESSAREALHDLRADVESEPENTWSPMQLEKIETVPISKKSIFALLNEGAGAFVKSYEVIEIIY</sequence>
<evidence type="ECO:0000313" key="2">
    <source>
        <dbReference type="Proteomes" id="UP000026941"/>
    </source>
</evidence>
<dbReference type="AlphaFoldDB" id="A0AA87QBH2"/>
<dbReference type="EMBL" id="BAYX01000016">
    <property type="protein sequence ID" value="GAJ96110.1"/>
    <property type="molecule type" value="Genomic_DNA"/>
</dbReference>
<comment type="caution">
    <text evidence="1">The sequence shown here is derived from an EMBL/GenBank/DDBJ whole genome shotgun (WGS) entry which is preliminary data.</text>
</comment>
<organism evidence="1 2">
    <name type="scientific">Rhizobium rhizogenes NBRC 13257</name>
    <dbReference type="NCBI Taxonomy" id="1220581"/>
    <lineage>
        <taxon>Bacteria</taxon>
        <taxon>Pseudomonadati</taxon>
        <taxon>Pseudomonadota</taxon>
        <taxon>Alphaproteobacteria</taxon>
        <taxon>Hyphomicrobiales</taxon>
        <taxon>Rhizobiaceae</taxon>
        <taxon>Rhizobium/Agrobacterium group</taxon>
        <taxon>Rhizobium</taxon>
    </lineage>
</organism>
<reference evidence="1 2" key="1">
    <citation type="submission" date="2014-05" db="EMBL/GenBank/DDBJ databases">
        <title>Whole genome shotgun sequence of Rhizobium rhizogenes NBRC 13257.</title>
        <authorList>
            <person name="Katano-Makiyama Y."/>
            <person name="Hosoyama A."/>
            <person name="Hashimoto M."/>
            <person name="Hosoyama Y."/>
            <person name="Noguchi M."/>
            <person name="Tsuchikane K."/>
            <person name="Kimura A."/>
            <person name="Ohji S."/>
            <person name="Ichikawa N."/>
            <person name="Yamazoe A."/>
            <person name="Fujita N."/>
        </authorList>
    </citation>
    <scope>NUCLEOTIDE SEQUENCE [LARGE SCALE GENOMIC DNA]</scope>
    <source>
        <strain evidence="1 2">NBRC 13257</strain>
    </source>
</reference>
<name>A0AA87QBH2_RHIRH</name>
<evidence type="ECO:0000313" key="1">
    <source>
        <dbReference type="EMBL" id="GAJ96110.1"/>
    </source>
</evidence>
<gene>
    <name evidence="1" type="ORF">RRH01S_16_00600</name>
</gene>
<dbReference type="Proteomes" id="UP000026941">
    <property type="component" value="Unassembled WGS sequence"/>
</dbReference>
<protein>
    <submittedName>
        <fullName evidence="1">Uncharacterized protein</fullName>
    </submittedName>
</protein>
<dbReference type="RefSeq" id="WP_042475787.1">
    <property type="nucleotide sequence ID" value="NZ_BAYX01000016.1"/>
</dbReference>
<accession>A0AA87QBH2</accession>